<dbReference type="Pfam" id="PF03314">
    <property type="entry name" value="DUF273"/>
    <property type="match status" value="1"/>
</dbReference>
<evidence type="ECO:0000313" key="1">
    <source>
        <dbReference type="Proteomes" id="UP000887561"/>
    </source>
</evidence>
<keyword evidence="1" id="KW-1185">Reference proteome</keyword>
<dbReference type="SUPFAM" id="SSF53448">
    <property type="entry name" value="Nucleotide-diphospho-sugar transferases"/>
    <property type="match status" value="1"/>
</dbReference>
<dbReference type="SUPFAM" id="SSF53098">
    <property type="entry name" value="Ribonuclease H-like"/>
    <property type="match status" value="1"/>
</dbReference>
<organism evidence="1 2">
    <name type="scientific">Meloidogyne javanica</name>
    <name type="common">Root-knot nematode worm</name>
    <dbReference type="NCBI Taxonomy" id="6303"/>
    <lineage>
        <taxon>Eukaryota</taxon>
        <taxon>Metazoa</taxon>
        <taxon>Ecdysozoa</taxon>
        <taxon>Nematoda</taxon>
        <taxon>Chromadorea</taxon>
        <taxon>Rhabditida</taxon>
        <taxon>Tylenchina</taxon>
        <taxon>Tylenchomorpha</taxon>
        <taxon>Tylenchoidea</taxon>
        <taxon>Meloidogynidae</taxon>
        <taxon>Meloidogyninae</taxon>
        <taxon>Meloidogyne</taxon>
        <taxon>Meloidogyne incognita group</taxon>
    </lineage>
</organism>
<dbReference type="InterPro" id="IPR004988">
    <property type="entry name" value="DUF273"/>
</dbReference>
<name>A0A915N212_MELJA</name>
<dbReference type="PANTHER" id="PTHR31562">
    <property type="entry name" value="PROTEIN CBG18972"/>
    <property type="match status" value="1"/>
</dbReference>
<protein>
    <submittedName>
        <fullName evidence="2">Transposase</fullName>
    </submittedName>
</protein>
<dbReference type="Gene3D" id="3.90.550.10">
    <property type="entry name" value="Spore Coat Polysaccharide Biosynthesis Protein SpsA, Chain A"/>
    <property type="match status" value="1"/>
</dbReference>
<reference evidence="2" key="1">
    <citation type="submission" date="2022-11" db="UniProtKB">
        <authorList>
            <consortium name="WormBaseParasite"/>
        </authorList>
    </citation>
    <scope>IDENTIFICATION</scope>
</reference>
<dbReference type="AlphaFoldDB" id="A0A915N212"/>
<evidence type="ECO:0000313" key="2">
    <source>
        <dbReference type="WBParaSite" id="scaffold753_cov233.g1733"/>
    </source>
</evidence>
<dbReference type="WBParaSite" id="scaffold753_cov233.g1733">
    <property type="protein sequence ID" value="scaffold753_cov233.g1733"/>
    <property type="gene ID" value="scaffold753_cov233.g1733"/>
</dbReference>
<proteinExistence type="predicted"/>
<accession>A0A915N212</accession>
<dbReference type="InterPro" id="IPR029044">
    <property type="entry name" value="Nucleotide-diphossugar_trans"/>
</dbReference>
<dbReference type="Proteomes" id="UP000887561">
    <property type="component" value="Unplaced"/>
</dbReference>
<dbReference type="InterPro" id="IPR012337">
    <property type="entry name" value="RNaseH-like_sf"/>
</dbReference>
<sequence>MFRRHCVVVEWMSQHSEFEWILFIDGDMAVVNPNHSLSEYINGEQIIFIDRIFNNEIMAGSYLVKNTIYGRNFLNDWANYFYNLPKSFHGTDNGAIHGLFMEKFSSQEHRNKCQHLWEISKNFGDLNTFTVCVRHFIEKQMVNRTFDEGKVRVLPKAEGWVRDGGHTETKFSTKDFMFHGWKASITVHWISDEYTREFALGSATPLDIFESHTGEYLKTKIEEFLEEFSISKENLHLVIRDAASVMRKAARLLGINSFDCFIHMLQLAIHDGLKLDEIKNSINIVKKIATHFDRSSNFRKIFYQIQEGKGDAKLGLLNDTPTRWNSTYLAIERVLVCKNVLAHVAIDYKDCSALLEINFSILEEIAKITRDLSSRSESISTVLPAFYALTTQLASKEKSISYG</sequence>
<dbReference type="PANTHER" id="PTHR31562:SF2">
    <property type="entry name" value="NUCLEOTIDE-DIPHOSPHO-SUGAR TRANSFERASE"/>
    <property type="match status" value="1"/>
</dbReference>